<dbReference type="Gene3D" id="3.50.50.60">
    <property type="entry name" value="FAD/NAD(P)-binding domain"/>
    <property type="match status" value="1"/>
</dbReference>
<dbReference type="GO" id="GO:0051537">
    <property type="term" value="F:2 iron, 2 sulfur cluster binding"/>
    <property type="evidence" value="ECO:0007669"/>
    <property type="project" value="UniProtKB-KW"/>
</dbReference>
<reference evidence="7 8" key="1">
    <citation type="submission" date="2017-04" db="EMBL/GenBank/DDBJ databases">
        <title>Comparative genome analysis of Subtercola boreus.</title>
        <authorList>
            <person name="Cho Y.-J."/>
            <person name="Cho A."/>
            <person name="Kim O.-S."/>
            <person name="Lee J.-I."/>
        </authorList>
    </citation>
    <scope>NUCLEOTIDE SEQUENCE [LARGE SCALE GENOMIC DNA]</scope>
    <source>
        <strain evidence="7 8">P27479</strain>
    </source>
</reference>
<feature type="domain" description="Rieske" evidence="6">
    <location>
        <begin position="466"/>
        <end position="512"/>
    </location>
</feature>
<dbReference type="AlphaFoldDB" id="A0A3E0VYN1"/>
<dbReference type="InterPro" id="IPR006076">
    <property type="entry name" value="FAD-dep_OxRdtase"/>
</dbReference>
<comment type="caution">
    <text evidence="7">The sequence shown here is derived from an EMBL/GenBank/DDBJ whole genome shotgun (WGS) entry which is preliminary data.</text>
</comment>
<keyword evidence="1" id="KW-0001">2Fe-2S</keyword>
<dbReference type="InterPro" id="IPR036188">
    <property type="entry name" value="FAD/NAD-bd_sf"/>
</dbReference>
<organism evidence="7 8">
    <name type="scientific">Subtercola boreus</name>
    <dbReference type="NCBI Taxonomy" id="120213"/>
    <lineage>
        <taxon>Bacteria</taxon>
        <taxon>Bacillati</taxon>
        <taxon>Actinomycetota</taxon>
        <taxon>Actinomycetes</taxon>
        <taxon>Micrococcales</taxon>
        <taxon>Microbacteriaceae</taxon>
        <taxon>Subtercola</taxon>
    </lineage>
</organism>
<keyword evidence="2" id="KW-0479">Metal-binding</keyword>
<feature type="compositionally biased region" description="Polar residues" evidence="5">
    <location>
        <begin position="1"/>
        <end position="11"/>
    </location>
</feature>
<gene>
    <name evidence="7" type="ORF">B7R22_09405</name>
</gene>
<dbReference type="PANTHER" id="PTHR13847">
    <property type="entry name" value="SARCOSINE DEHYDROGENASE-RELATED"/>
    <property type="match status" value="1"/>
</dbReference>
<evidence type="ECO:0000256" key="4">
    <source>
        <dbReference type="ARBA" id="ARBA00023014"/>
    </source>
</evidence>
<dbReference type="GO" id="GO:0004497">
    <property type="term" value="F:monooxygenase activity"/>
    <property type="evidence" value="ECO:0007669"/>
    <property type="project" value="UniProtKB-ARBA"/>
</dbReference>
<dbReference type="PANTHER" id="PTHR13847:SF274">
    <property type="entry name" value="RIESKE 2FE-2S IRON-SULFUR PROTEIN YHFW-RELATED"/>
    <property type="match status" value="1"/>
</dbReference>
<feature type="region of interest" description="Disordered" evidence="5">
    <location>
        <begin position="1"/>
        <end position="26"/>
    </location>
</feature>
<keyword evidence="3" id="KW-0408">Iron</keyword>
<evidence type="ECO:0000256" key="2">
    <source>
        <dbReference type="ARBA" id="ARBA00022723"/>
    </source>
</evidence>
<protein>
    <submittedName>
        <fullName evidence="7">FAD-dependent oxidoreductase</fullName>
    </submittedName>
</protein>
<dbReference type="GO" id="GO:0005737">
    <property type="term" value="C:cytoplasm"/>
    <property type="evidence" value="ECO:0007669"/>
    <property type="project" value="TreeGrafter"/>
</dbReference>
<keyword evidence="4" id="KW-0411">Iron-sulfur</keyword>
<dbReference type="Gene3D" id="2.102.10.10">
    <property type="entry name" value="Rieske [2Fe-2S] iron-sulphur domain"/>
    <property type="match status" value="1"/>
</dbReference>
<sequence>MTSLWLASRTETGADSRTAESATDPFEPDARYDEVVVGAGLTGLVTALLFARAGKRVAVLESRSIGAVATGRSTAKLSLLQGSQLQKIKAHTYQSIVQAYVDANRAGQEWMLEYASSRGVAVQRRDAVSYAGTAEGVETVGREFRLARAAGLDVRLVDRTDLPFETFGAVVLPDQAQFDPLDVLAALAADVRSLGGVIVENTRVTGVRASDPAEVRTSRGTVFGAHVHLTTGVPILDRGLYFAKLRALRSYAGSYEVPMGGGELPQSMYLSVDAPSRSIRTAPGRPTGDGSKGPATLIVGGNGHPVGRAGDTQRLVDDLHDWTARHFPGAVPTHSWSAQDYETPHRVPFVGYLPRGRGRIYFASGYDKWGMTNAVQAALTLVSDLSSDSPSWAKTLHHRATLPAAMASGLGANVATGWWALKGWAGVLTGPSTDALPIPAEGEGLIGRSGIHPTGTSTVGGRTCQVSAVCPHLGGVLTWNSAETSWDCPLHGSRFAPDGILLEGPTVHDLRV</sequence>
<evidence type="ECO:0000256" key="3">
    <source>
        <dbReference type="ARBA" id="ARBA00023004"/>
    </source>
</evidence>
<dbReference type="InterPro" id="IPR036922">
    <property type="entry name" value="Rieske_2Fe-2S_sf"/>
</dbReference>
<evidence type="ECO:0000259" key="6">
    <source>
        <dbReference type="PROSITE" id="PS51296"/>
    </source>
</evidence>
<dbReference type="SUPFAM" id="SSF50022">
    <property type="entry name" value="ISP domain"/>
    <property type="match status" value="1"/>
</dbReference>
<dbReference type="SUPFAM" id="SSF51905">
    <property type="entry name" value="FAD/NAD(P)-binding domain"/>
    <property type="match status" value="1"/>
</dbReference>
<dbReference type="Pfam" id="PF01266">
    <property type="entry name" value="DAO"/>
    <property type="match status" value="1"/>
</dbReference>
<name>A0A3E0VYN1_9MICO</name>
<dbReference type="GO" id="GO:0016705">
    <property type="term" value="F:oxidoreductase activity, acting on paired donors, with incorporation or reduction of molecular oxygen"/>
    <property type="evidence" value="ECO:0007669"/>
    <property type="project" value="UniProtKB-ARBA"/>
</dbReference>
<dbReference type="EMBL" id="NBXB01000028">
    <property type="protein sequence ID" value="RFA14438.1"/>
    <property type="molecule type" value="Genomic_DNA"/>
</dbReference>
<accession>A0A3E0VYN1</accession>
<dbReference type="Proteomes" id="UP000256541">
    <property type="component" value="Unassembled WGS sequence"/>
</dbReference>
<dbReference type="PROSITE" id="PS51296">
    <property type="entry name" value="RIESKE"/>
    <property type="match status" value="1"/>
</dbReference>
<dbReference type="OrthoDB" id="9767869at2"/>
<proteinExistence type="predicted"/>
<dbReference type="RefSeq" id="WP_116411500.1">
    <property type="nucleotide sequence ID" value="NZ_NBXB01000028.1"/>
</dbReference>
<evidence type="ECO:0000256" key="5">
    <source>
        <dbReference type="SAM" id="MobiDB-lite"/>
    </source>
</evidence>
<evidence type="ECO:0000313" key="7">
    <source>
        <dbReference type="EMBL" id="RFA14438.1"/>
    </source>
</evidence>
<dbReference type="GO" id="GO:0046872">
    <property type="term" value="F:metal ion binding"/>
    <property type="evidence" value="ECO:0007669"/>
    <property type="project" value="UniProtKB-KW"/>
</dbReference>
<dbReference type="InterPro" id="IPR017941">
    <property type="entry name" value="Rieske_2Fe-2S"/>
</dbReference>
<evidence type="ECO:0000256" key="1">
    <source>
        <dbReference type="ARBA" id="ARBA00022714"/>
    </source>
</evidence>
<evidence type="ECO:0000313" key="8">
    <source>
        <dbReference type="Proteomes" id="UP000256541"/>
    </source>
</evidence>
<dbReference type="Gene3D" id="3.30.9.10">
    <property type="entry name" value="D-Amino Acid Oxidase, subunit A, domain 2"/>
    <property type="match status" value="1"/>
</dbReference>